<comment type="caution">
    <text evidence="1">The sequence shown here is derived from an EMBL/GenBank/DDBJ whole genome shotgun (WGS) entry which is preliminary data.</text>
</comment>
<accession>A0AAW1D1H4</accession>
<evidence type="ECO:0000313" key="2">
    <source>
        <dbReference type="Proteomes" id="UP001461498"/>
    </source>
</evidence>
<reference evidence="1 2" key="1">
    <citation type="submission" date="2022-12" db="EMBL/GenBank/DDBJ databases">
        <title>Chromosome-level genome assembly of true bugs.</title>
        <authorList>
            <person name="Ma L."/>
            <person name="Li H."/>
        </authorList>
    </citation>
    <scope>NUCLEOTIDE SEQUENCE [LARGE SCALE GENOMIC DNA]</scope>
    <source>
        <strain evidence="1">Lab_2022b</strain>
    </source>
</reference>
<evidence type="ECO:0000313" key="1">
    <source>
        <dbReference type="EMBL" id="KAK9504829.1"/>
    </source>
</evidence>
<keyword evidence="2" id="KW-1185">Reference proteome</keyword>
<gene>
    <name evidence="1" type="ORF">O3M35_009009</name>
</gene>
<name>A0AAW1D1H4_9HEMI</name>
<dbReference type="AlphaFoldDB" id="A0AAW1D1H4"/>
<dbReference type="EMBL" id="JAPXFL010000006">
    <property type="protein sequence ID" value="KAK9504829.1"/>
    <property type="molecule type" value="Genomic_DNA"/>
</dbReference>
<proteinExistence type="predicted"/>
<dbReference type="Proteomes" id="UP001461498">
    <property type="component" value="Unassembled WGS sequence"/>
</dbReference>
<protein>
    <submittedName>
        <fullName evidence="1">Uncharacterized protein</fullName>
    </submittedName>
</protein>
<organism evidence="1 2">
    <name type="scientific">Rhynocoris fuscipes</name>
    <dbReference type="NCBI Taxonomy" id="488301"/>
    <lineage>
        <taxon>Eukaryota</taxon>
        <taxon>Metazoa</taxon>
        <taxon>Ecdysozoa</taxon>
        <taxon>Arthropoda</taxon>
        <taxon>Hexapoda</taxon>
        <taxon>Insecta</taxon>
        <taxon>Pterygota</taxon>
        <taxon>Neoptera</taxon>
        <taxon>Paraneoptera</taxon>
        <taxon>Hemiptera</taxon>
        <taxon>Heteroptera</taxon>
        <taxon>Panheteroptera</taxon>
        <taxon>Cimicomorpha</taxon>
        <taxon>Reduviidae</taxon>
        <taxon>Harpactorinae</taxon>
        <taxon>Harpactorini</taxon>
        <taxon>Rhynocoris</taxon>
    </lineage>
</organism>
<sequence length="108" mass="11974">MEALDNPSYFRLSSKEAADIVQGAPRARDIAPDEQVWKRRGSDHEAVLLGSSSGNSAGMVKVFRMQKKAVRLMLGLNSRTSCRVYFRELGFMTVRGDLCVSVSTIYKG</sequence>